<feature type="transmembrane region" description="Helical" evidence="2">
    <location>
        <begin position="158"/>
        <end position="179"/>
    </location>
</feature>
<feature type="transmembrane region" description="Helical" evidence="2">
    <location>
        <begin position="46"/>
        <end position="70"/>
    </location>
</feature>
<feature type="compositionally biased region" description="Low complexity" evidence="1">
    <location>
        <begin position="969"/>
        <end position="980"/>
    </location>
</feature>
<evidence type="ECO:0000313" key="4">
    <source>
        <dbReference type="Proteomes" id="UP000613580"/>
    </source>
</evidence>
<keyword evidence="2" id="KW-0472">Membrane</keyword>
<feature type="transmembrane region" description="Helical" evidence="2">
    <location>
        <begin position="212"/>
        <end position="235"/>
    </location>
</feature>
<feature type="compositionally biased region" description="Pro residues" evidence="1">
    <location>
        <begin position="438"/>
        <end position="463"/>
    </location>
</feature>
<name>A0A8H6SV37_MYCCL</name>
<organism evidence="3 4">
    <name type="scientific">Mycena chlorophos</name>
    <name type="common">Agaric fungus</name>
    <name type="synonym">Agaricus chlorophos</name>
    <dbReference type="NCBI Taxonomy" id="658473"/>
    <lineage>
        <taxon>Eukaryota</taxon>
        <taxon>Fungi</taxon>
        <taxon>Dikarya</taxon>
        <taxon>Basidiomycota</taxon>
        <taxon>Agaricomycotina</taxon>
        <taxon>Agaricomycetes</taxon>
        <taxon>Agaricomycetidae</taxon>
        <taxon>Agaricales</taxon>
        <taxon>Marasmiineae</taxon>
        <taxon>Mycenaceae</taxon>
        <taxon>Mycena</taxon>
    </lineage>
</organism>
<feature type="region of interest" description="Disordered" evidence="1">
    <location>
        <begin position="417"/>
        <end position="466"/>
    </location>
</feature>
<gene>
    <name evidence="3" type="ORF">HMN09_00748800</name>
</gene>
<keyword evidence="2" id="KW-1133">Transmembrane helix</keyword>
<evidence type="ECO:0000256" key="2">
    <source>
        <dbReference type="SAM" id="Phobius"/>
    </source>
</evidence>
<feature type="compositionally biased region" description="Polar residues" evidence="1">
    <location>
        <begin position="719"/>
        <end position="732"/>
    </location>
</feature>
<comment type="caution">
    <text evidence="3">The sequence shown here is derived from an EMBL/GenBank/DDBJ whole genome shotgun (WGS) entry which is preliminary data.</text>
</comment>
<feature type="compositionally biased region" description="Low complexity" evidence="1">
    <location>
        <begin position="885"/>
        <end position="901"/>
    </location>
</feature>
<evidence type="ECO:0000313" key="3">
    <source>
        <dbReference type="EMBL" id="KAF7305944.1"/>
    </source>
</evidence>
<feature type="transmembrane region" description="Helical" evidence="2">
    <location>
        <begin position="6"/>
        <end position="34"/>
    </location>
</feature>
<feature type="region of interest" description="Disordered" evidence="1">
    <location>
        <begin position="850"/>
        <end position="1062"/>
    </location>
</feature>
<sequence length="1062" mass="113674">MASSTLAALVFGLVAQTFAFGLFTILVFLSTRSLLRRQERTTPRNVLIFTSFTLYLFSALYWVYSLALIADQISFFTQTVSTSNDGLLVGWLPVVNAAILFNYVLAGGIIVWRARLVCDSTLRQYVFPATGFLVLTAIMVIVHVAIRIVAFLQSPSPIPSTVINALRTVVVALSLASTLNSSGLHLRRRNQRTLNVAFPGGDFQFSGPSQGLALLAESSAVFIFFELLLLISTLVPFQSGTLADVYEPFAVQVAAAYPSALLLLAAANEGVDASNSLSEKIDTRMAPSSPTNLDFKPRSIGGDGGDVEFKPKPVVANVDLPAPNAGTNVDLDNPTAAVDQLNKLAAAEVKKPRPPVMSTEFSMPAPPSRNRSRMGGLPQQPKKRVAFDLGDSTTEGSATPESSIVDLPAGLEEEVAPAVAAAEPEQIQSTVVQRRPTFPRPSPFPVTPQTQPKPEPEPLPIAAPKPSRVPITVGALEYYHKRQEQGMAVKHERTPSQSTIGSLPGAELTVGPSTLARGPSMGQVVVAQGRDHPFPLRSQRKNTIVAQPLKTPTTPMRFSMMPERRDQAALDQLDLDLELVLDSLDTGSQVGGGTSEFDAESAINVPVVEPVVVEQPEEVEPVLSEAQPTILEEPVTLPVVEAGEPTATVEPTEIELAVVEPMVVESTDVEPIVLEPNVIEPAIVAPFLLAQQESAPSTPIPQGPGAGLSFYLDLDSETDGTQTPTQATSPSKPDSMVIPASLVALLPPLPASPTVEQPTELILPVDQLFMAEPIIEPPTPIEQPAVVLAATHGGQRRSALRVAQGRRNATFLDCEGYPEPIPRRVSPQDAWLVTCSVTFTLSLHRALRPASRMNQFPSRPTTPSQSRTGTPTPPAEPTRIPGLALRQRSQSQSNLQRMNQLPSRSQTPSGSRAPTPTLSTSSSSDSLRVAHRRSKSQSSLQRPTDLSPRESIVSSSSSELTGPPRRAPSRPTTPSNSSATGSDVGSAAPQSFDPFAPKRRQSQRRQLKRVKSQPKVGATAKADETPAVAATISAPLSSEEIEAQQERVKAKSMSRFSLDSVV</sequence>
<dbReference type="Proteomes" id="UP000613580">
    <property type="component" value="Unassembled WGS sequence"/>
</dbReference>
<feature type="transmembrane region" description="Helical" evidence="2">
    <location>
        <begin position="125"/>
        <end position="146"/>
    </location>
</feature>
<accession>A0A8H6SV37</accession>
<dbReference type="OrthoDB" id="3174319at2759"/>
<dbReference type="AlphaFoldDB" id="A0A8H6SV37"/>
<feature type="compositionally biased region" description="Low complexity" evidence="1">
    <location>
        <begin position="949"/>
        <end position="958"/>
    </location>
</feature>
<keyword evidence="4" id="KW-1185">Reference proteome</keyword>
<keyword evidence="2" id="KW-0812">Transmembrane</keyword>
<feature type="transmembrane region" description="Helical" evidence="2">
    <location>
        <begin position="90"/>
        <end position="113"/>
    </location>
</feature>
<proteinExistence type="predicted"/>
<feature type="compositionally biased region" description="Polar residues" evidence="1">
    <location>
        <begin position="852"/>
        <end position="870"/>
    </location>
</feature>
<dbReference type="EMBL" id="JACAZE010000009">
    <property type="protein sequence ID" value="KAF7305944.1"/>
    <property type="molecule type" value="Genomic_DNA"/>
</dbReference>
<feature type="region of interest" description="Disordered" evidence="1">
    <location>
        <begin position="715"/>
        <end position="734"/>
    </location>
</feature>
<feature type="region of interest" description="Disordered" evidence="1">
    <location>
        <begin position="348"/>
        <end position="381"/>
    </location>
</feature>
<feature type="compositionally biased region" description="Polar residues" evidence="1">
    <location>
        <begin position="902"/>
        <end position="912"/>
    </location>
</feature>
<feature type="compositionally biased region" description="Basic residues" evidence="1">
    <location>
        <begin position="997"/>
        <end position="1012"/>
    </location>
</feature>
<feature type="region of interest" description="Disordered" evidence="1">
    <location>
        <begin position="486"/>
        <end position="505"/>
    </location>
</feature>
<evidence type="ECO:0000256" key="1">
    <source>
        <dbReference type="SAM" id="MobiDB-lite"/>
    </source>
</evidence>
<feature type="compositionally biased region" description="Low complexity" evidence="1">
    <location>
        <begin position="914"/>
        <end position="927"/>
    </location>
</feature>
<protein>
    <submittedName>
        <fullName evidence="3">Uncharacterized protein</fullName>
    </submittedName>
</protein>
<reference evidence="3" key="1">
    <citation type="submission" date="2020-05" db="EMBL/GenBank/DDBJ databases">
        <title>Mycena genomes resolve the evolution of fungal bioluminescence.</title>
        <authorList>
            <person name="Tsai I.J."/>
        </authorList>
    </citation>
    <scope>NUCLEOTIDE SEQUENCE</scope>
    <source>
        <strain evidence="3">110903Hualien_Pintung</strain>
    </source>
</reference>